<protein>
    <submittedName>
        <fullName evidence="2">Uncharacterized protein</fullName>
    </submittedName>
</protein>
<accession>A0A375C870</accession>
<organism evidence="2">
    <name type="scientific">Cupriavidus taiwanensis</name>
    <dbReference type="NCBI Taxonomy" id="164546"/>
    <lineage>
        <taxon>Bacteria</taxon>
        <taxon>Pseudomonadati</taxon>
        <taxon>Pseudomonadota</taxon>
        <taxon>Betaproteobacteria</taxon>
        <taxon>Burkholderiales</taxon>
        <taxon>Burkholderiaceae</taxon>
        <taxon>Cupriavidus</taxon>
    </lineage>
</organism>
<evidence type="ECO:0000313" key="2">
    <source>
        <dbReference type="EMBL" id="SOY64390.1"/>
    </source>
</evidence>
<reference evidence="2" key="1">
    <citation type="submission" date="2018-01" db="EMBL/GenBank/DDBJ databases">
        <authorList>
            <person name="Clerissi C."/>
        </authorList>
    </citation>
    <scope>NUCLEOTIDE SEQUENCE</scope>
    <source>
        <strain evidence="2">Cupriavidus taiwanensis STM 3521</strain>
    </source>
</reference>
<dbReference type="EMBL" id="OFSP01000037">
    <property type="protein sequence ID" value="SOY64390.1"/>
    <property type="molecule type" value="Genomic_DNA"/>
</dbReference>
<feature type="region of interest" description="Disordered" evidence="1">
    <location>
        <begin position="89"/>
        <end position="130"/>
    </location>
</feature>
<feature type="region of interest" description="Disordered" evidence="1">
    <location>
        <begin position="40"/>
        <end position="63"/>
    </location>
</feature>
<sequence>MPLPKARSGRARTAWPTDFRRRVANPGALARRMLMPSRIRARGRRRGIGENPRGVAVAPRRGTAPAAHLRAFSTGINFSYRPPPEKLVGRGRPCFSRMQSAGAPQEALQPRTAAPSIDAPSIRAIDMRQR</sequence>
<evidence type="ECO:0000256" key="1">
    <source>
        <dbReference type="SAM" id="MobiDB-lite"/>
    </source>
</evidence>
<dbReference type="Proteomes" id="UP000256297">
    <property type="component" value="Chromosome CBM2589_a"/>
</dbReference>
<name>A0A375C870_9BURK</name>
<comment type="caution">
    <text evidence="2">The sequence shown here is derived from an EMBL/GenBank/DDBJ whole genome shotgun (WGS) entry which is preliminary data.</text>
</comment>
<gene>
    <name evidence="2" type="ORF">CBM2589_A70494</name>
</gene>
<dbReference type="AlphaFoldDB" id="A0A375C870"/>
<proteinExistence type="predicted"/>